<evidence type="ECO:0000313" key="2">
    <source>
        <dbReference type="Proteomes" id="UP000635316"/>
    </source>
</evidence>
<proteinExistence type="predicted"/>
<keyword evidence="2" id="KW-1185">Reference proteome</keyword>
<dbReference type="Gene3D" id="3.20.20.370">
    <property type="entry name" value="Glycoside hydrolase/deacetylase"/>
    <property type="match status" value="1"/>
</dbReference>
<dbReference type="EMBL" id="JAENGP010000009">
    <property type="protein sequence ID" value="MBK1781294.1"/>
    <property type="molecule type" value="Genomic_DNA"/>
</dbReference>
<sequence length="315" mass="35441">MSISTRLNSSPEDLPVYLTIDVGPTDAVMGHGHAAAPSWEVTFQGLESLFKTIPFLEQQIQRALPVTWFVRADRFIHHQFGDRLAIINRFLDNMGKLIHDDGHELGWMPQLPSGQANGIMYEDLLNTCQAVRSIVPTLNSVRMGDCYHDNTSMQVLNQLGIRFDSSALPGRVKHDAGWCMDWQKTPQFAYHPCHDDYRLAGHPAMDILEVPLSVAPILAPYDSVALLRYLNPCYGTDIWSQGFNELIATAPYMVLILHPDELVSRNTPGHPLVSYSQETLINNILNMIDRASLLGRKISFQTIGHFNPANQFTIY</sequence>
<gene>
    <name evidence="1" type="ORF">JHL22_08695</name>
</gene>
<protein>
    <recommendedName>
        <fullName evidence="3">NodB homology domain-containing protein</fullName>
    </recommendedName>
</protein>
<comment type="caution">
    <text evidence="1">The sequence shown here is derived from an EMBL/GenBank/DDBJ whole genome shotgun (WGS) entry which is preliminary data.</text>
</comment>
<dbReference type="RefSeq" id="WP_200236053.1">
    <property type="nucleotide sequence ID" value="NZ_JAENGP010000009.1"/>
</dbReference>
<name>A0ABS1EBL9_9BURK</name>
<evidence type="ECO:0000313" key="1">
    <source>
        <dbReference type="EMBL" id="MBK1781294.1"/>
    </source>
</evidence>
<dbReference type="Proteomes" id="UP000635316">
    <property type="component" value="Unassembled WGS sequence"/>
</dbReference>
<organism evidence="1 2">
    <name type="scientific">Advenella mandrilli</name>
    <dbReference type="NCBI Taxonomy" id="2800330"/>
    <lineage>
        <taxon>Bacteria</taxon>
        <taxon>Pseudomonadati</taxon>
        <taxon>Pseudomonadota</taxon>
        <taxon>Betaproteobacteria</taxon>
        <taxon>Burkholderiales</taxon>
        <taxon>Alcaligenaceae</taxon>
    </lineage>
</organism>
<accession>A0ABS1EBL9</accession>
<reference evidence="1 2" key="1">
    <citation type="submission" date="2020-12" db="EMBL/GenBank/DDBJ databases">
        <authorList>
            <person name="Lu T."/>
            <person name="Wang Q."/>
            <person name="Han X."/>
        </authorList>
    </citation>
    <scope>NUCLEOTIDE SEQUENCE [LARGE SCALE GENOMIC DNA]</scope>
    <source>
        <strain evidence="1 2">WQ 585</strain>
    </source>
</reference>
<evidence type="ECO:0008006" key="3">
    <source>
        <dbReference type="Google" id="ProtNLM"/>
    </source>
</evidence>